<evidence type="ECO:0000256" key="11">
    <source>
        <dbReference type="ARBA" id="ARBA00023136"/>
    </source>
</evidence>
<dbReference type="GO" id="GO:0008234">
    <property type="term" value="F:cysteine-type peptidase activity"/>
    <property type="evidence" value="ECO:0007669"/>
    <property type="project" value="InterPro"/>
</dbReference>
<keyword evidence="7" id="KW-0833">Ubl conjugation pathway</keyword>
<keyword evidence="10" id="KW-0843">Virulence</keyword>
<dbReference type="InterPro" id="IPR038765">
    <property type="entry name" value="Papain-like_cys_pep_sf"/>
</dbReference>
<protein>
    <submittedName>
        <fullName evidence="15">Deubiquitinase</fullName>
    </submittedName>
</protein>
<dbReference type="Proteomes" id="UP000825134">
    <property type="component" value="Chromosome"/>
</dbReference>
<dbReference type="InterPro" id="IPR003653">
    <property type="entry name" value="Peptidase_C48_C"/>
</dbReference>
<dbReference type="EMBL" id="CP063185">
    <property type="protein sequence ID" value="QYC74002.1"/>
    <property type="molecule type" value="Genomic_DNA"/>
</dbReference>
<evidence type="ECO:0000256" key="7">
    <source>
        <dbReference type="ARBA" id="ARBA00022786"/>
    </source>
</evidence>
<dbReference type="Gene3D" id="3.40.395.10">
    <property type="entry name" value="Adenoviral Proteinase, Chain A"/>
    <property type="match status" value="1"/>
</dbReference>
<evidence type="ECO:0000256" key="3">
    <source>
        <dbReference type="ARBA" id="ARBA00004613"/>
    </source>
</evidence>
<feature type="compositionally biased region" description="Low complexity" evidence="12">
    <location>
        <begin position="1"/>
        <end position="12"/>
    </location>
</feature>
<evidence type="ECO:0000256" key="10">
    <source>
        <dbReference type="ARBA" id="ARBA00023026"/>
    </source>
</evidence>
<keyword evidence="5" id="KW-0645">Protease</keyword>
<keyword evidence="9 13" id="KW-1133">Transmembrane helix</keyword>
<reference evidence="15" key="1">
    <citation type="journal article" date="2021" name="Front. Microbiol.">
        <title>Generation of Tetracycline and Rifamycin Resistant Chlamydia Suis Recombinants.</title>
        <authorList>
            <person name="Marti H."/>
            <person name="Bommana S."/>
            <person name="Read T.D."/>
            <person name="Pesch T."/>
            <person name="Prahauser B."/>
            <person name="Dean D."/>
            <person name="Borel N."/>
        </authorList>
    </citation>
    <scope>NUCLEOTIDE SEQUENCE</scope>
    <source>
        <strain evidence="15">208.1</strain>
    </source>
</reference>
<dbReference type="RefSeq" id="WP_080132508.1">
    <property type="nucleotide sequence ID" value="NZ_CP063063.1"/>
</dbReference>
<proteinExistence type="predicted"/>
<evidence type="ECO:0000256" key="5">
    <source>
        <dbReference type="ARBA" id="ARBA00022670"/>
    </source>
</evidence>
<keyword evidence="8" id="KW-0378">Hydrolase</keyword>
<comment type="subcellular location">
    <subcellularLocation>
        <location evidence="2">Host cell</location>
    </subcellularLocation>
    <subcellularLocation>
        <location evidence="1">Membrane</location>
        <topology evidence="1">Single-pass membrane protein</topology>
    </subcellularLocation>
    <subcellularLocation>
        <location evidence="3">Secreted</location>
    </subcellularLocation>
</comment>
<evidence type="ECO:0000256" key="4">
    <source>
        <dbReference type="ARBA" id="ARBA00022525"/>
    </source>
</evidence>
<evidence type="ECO:0000313" key="16">
    <source>
        <dbReference type="Proteomes" id="UP000825134"/>
    </source>
</evidence>
<evidence type="ECO:0000256" key="6">
    <source>
        <dbReference type="ARBA" id="ARBA00022692"/>
    </source>
</evidence>
<dbReference type="Pfam" id="PF02902">
    <property type="entry name" value="Peptidase_C48"/>
    <property type="match status" value="1"/>
</dbReference>
<evidence type="ECO:0000256" key="13">
    <source>
        <dbReference type="SAM" id="Phobius"/>
    </source>
</evidence>
<evidence type="ECO:0000259" key="14">
    <source>
        <dbReference type="Pfam" id="PF02902"/>
    </source>
</evidence>
<feature type="domain" description="Ubiquitin-like protease family profile" evidence="14">
    <location>
        <begin position="246"/>
        <end position="339"/>
    </location>
</feature>
<sequence>MLSSTSQTTKTLSPEDSSRSPLIPPKTRQCSVHKVARVALAVFLVVITLGLILCFYSFSRLVSFPWCCQRCYPVEKTTITIPLTPPSPPIAIKRPGIPKAPKIQTTKEKLGTPIPEMVSLDLFRDAMLRKTIETLVPAWDNETIFKCLCYFHTLHKELIPLDLFPPATIFNFKRKISSLLEDKKNVKKNKPLKGRLPISCLEDNYRRHLKNAKILPIFIWYHPTPKTHHATLQCMQQMGISRAVGASHWVLIVVDLRIRKLVYFDSLYDYVKSPTAMEAELTAFADELNMIYPSKKNKKFSVHIAAKEVLQKCSGLSCGPWCCQFLKWYLEDPLVNPSDRVSEDILASAENLASFAQACEDASQTFSDLSWPQAKEE</sequence>
<name>A0AAQ0J743_9CHLA</name>
<dbReference type="SUPFAM" id="SSF54001">
    <property type="entry name" value="Cysteine proteinases"/>
    <property type="match status" value="1"/>
</dbReference>
<dbReference type="GO" id="GO:0005576">
    <property type="term" value="C:extracellular region"/>
    <property type="evidence" value="ECO:0007669"/>
    <property type="project" value="UniProtKB-SubCell"/>
</dbReference>
<evidence type="ECO:0000313" key="15">
    <source>
        <dbReference type="EMBL" id="QYC74002.1"/>
    </source>
</evidence>
<evidence type="ECO:0000256" key="9">
    <source>
        <dbReference type="ARBA" id="ARBA00022989"/>
    </source>
</evidence>
<evidence type="ECO:0000256" key="8">
    <source>
        <dbReference type="ARBA" id="ARBA00022801"/>
    </source>
</evidence>
<accession>A0AAQ0J743</accession>
<evidence type="ECO:0000256" key="2">
    <source>
        <dbReference type="ARBA" id="ARBA00004340"/>
    </source>
</evidence>
<keyword evidence="11 13" id="KW-0472">Membrane</keyword>
<dbReference type="GO" id="GO:0043657">
    <property type="term" value="C:host cell"/>
    <property type="evidence" value="ECO:0007669"/>
    <property type="project" value="UniProtKB-SubCell"/>
</dbReference>
<evidence type="ECO:0000256" key="1">
    <source>
        <dbReference type="ARBA" id="ARBA00004167"/>
    </source>
</evidence>
<feature type="region of interest" description="Disordered" evidence="12">
    <location>
        <begin position="1"/>
        <end position="25"/>
    </location>
</feature>
<dbReference type="GO" id="GO:0006508">
    <property type="term" value="P:proteolysis"/>
    <property type="evidence" value="ECO:0007669"/>
    <property type="project" value="UniProtKB-KW"/>
</dbReference>
<dbReference type="AlphaFoldDB" id="A0AAQ0J743"/>
<organism evidence="15 16">
    <name type="scientific">Chlamydia suis</name>
    <dbReference type="NCBI Taxonomy" id="83559"/>
    <lineage>
        <taxon>Bacteria</taxon>
        <taxon>Pseudomonadati</taxon>
        <taxon>Chlamydiota</taxon>
        <taxon>Chlamydiia</taxon>
        <taxon>Chlamydiales</taxon>
        <taxon>Chlamydiaceae</taxon>
        <taxon>Chlamydia/Chlamydophila group</taxon>
        <taxon>Chlamydia</taxon>
    </lineage>
</organism>
<evidence type="ECO:0000256" key="12">
    <source>
        <dbReference type="SAM" id="MobiDB-lite"/>
    </source>
</evidence>
<gene>
    <name evidence="15" type="ORF">INQ84_02580</name>
</gene>
<feature type="transmembrane region" description="Helical" evidence="13">
    <location>
        <begin position="38"/>
        <end position="58"/>
    </location>
</feature>
<keyword evidence="4" id="KW-0964">Secreted</keyword>
<dbReference type="GO" id="GO:0016020">
    <property type="term" value="C:membrane"/>
    <property type="evidence" value="ECO:0007669"/>
    <property type="project" value="UniProtKB-SubCell"/>
</dbReference>
<keyword evidence="6 13" id="KW-0812">Transmembrane</keyword>